<reference evidence="2" key="3">
    <citation type="submission" date="2025-09" db="UniProtKB">
        <authorList>
            <consortium name="Ensembl"/>
        </authorList>
    </citation>
    <scope>IDENTIFICATION</scope>
</reference>
<dbReference type="GeneTree" id="ENSGT00530000062932"/>
<dbReference type="Ensembl" id="ENSMFAT00000093176.1">
    <property type="protein sequence ID" value="ENSMFAP00000052299.1"/>
    <property type="gene ID" value="ENSMFAG00000046972.2"/>
</dbReference>
<dbReference type="InterPro" id="IPR024858">
    <property type="entry name" value="GOLGA"/>
</dbReference>
<feature type="compositionally biased region" description="Basic and acidic residues" evidence="1">
    <location>
        <begin position="168"/>
        <end position="177"/>
    </location>
</feature>
<protein>
    <submittedName>
        <fullName evidence="2">Uncharacterized protein</fullName>
    </submittedName>
</protein>
<dbReference type="AlphaFoldDB" id="A0A7N9CI55"/>
<evidence type="ECO:0000313" key="3">
    <source>
        <dbReference type="Proteomes" id="UP000233100"/>
    </source>
</evidence>
<name>A0A7N9CI55_MACFA</name>
<keyword evidence="3" id="KW-1185">Reference proteome</keyword>
<dbReference type="Bgee" id="ENSMFAG00000046972">
    <property type="expression patterns" value="Expressed in cerebellum and 11 other cell types or tissues"/>
</dbReference>
<dbReference type="GO" id="GO:0005801">
    <property type="term" value="C:cis-Golgi network"/>
    <property type="evidence" value="ECO:0007669"/>
    <property type="project" value="TreeGrafter"/>
</dbReference>
<dbReference type="GO" id="GO:0032580">
    <property type="term" value="C:Golgi cisterna membrane"/>
    <property type="evidence" value="ECO:0007669"/>
    <property type="project" value="TreeGrafter"/>
</dbReference>
<proteinExistence type="predicted"/>
<feature type="region of interest" description="Disordered" evidence="1">
    <location>
        <begin position="25"/>
        <end position="72"/>
    </location>
</feature>
<reference evidence="2 3" key="1">
    <citation type="submission" date="2013-03" db="EMBL/GenBank/DDBJ databases">
        <authorList>
            <person name="Warren W."/>
            <person name="Wilson R.K."/>
        </authorList>
    </citation>
    <scope>NUCLEOTIDE SEQUENCE</scope>
</reference>
<feature type="region of interest" description="Disordered" evidence="1">
    <location>
        <begin position="155"/>
        <end position="177"/>
    </location>
</feature>
<feature type="region of interest" description="Disordered" evidence="1">
    <location>
        <begin position="1"/>
        <end position="20"/>
    </location>
</feature>
<accession>A0A7N9CI55</accession>
<reference evidence="2" key="2">
    <citation type="submission" date="2025-08" db="UniProtKB">
        <authorList>
            <consortium name="Ensembl"/>
        </authorList>
    </citation>
    <scope>IDENTIFICATION</scope>
</reference>
<dbReference type="PANTHER" id="PTHR10881:SF44">
    <property type="entry name" value="GOLGIN SUBFAMILY A MEMBER 6A-RELATED"/>
    <property type="match status" value="1"/>
</dbReference>
<feature type="compositionally biased region" description="Basic and acidic residues" evidence="1">
    <location>
        <begin position="1"/>
        <end position="11"/>
    </location>
</feature>
<dbReference type="GO" id="GO:0007030">
    <property type="term" value="P:Golgi organization"/>
    <property type="evidence" value="ECO:0007669"/>
    <property type="project" value="TreeGrafter"/>
</dbReference>
<dbReference type="GO" id="GO:0000137">
    <property type="term" value="C:Golgi cis cisterna"/>
    <property type="evidence" value="ECO:0007669"/>
    <property type="project" value="TreeGrafter"/>
</dbReference>
<dbReference type="Proteomes" id="UP000233100">
    <property type="component" value="Chromosome 7"/>
</dbReference>
<feature type="compositionally biased region" description="Low complexity" evidence="1">
    <location>
        <begin position="51"/>
        <end position="62"/>
    </location>
</feature>
<sequence length="177" mass="19640">EYFAKTVKEDVAVGAGSPHEFDCSSFPQLKEYQQRNSPGVPAGVKTKKKNTGSSPETTTSGGCHSPGDSRYQELEVALDSSSATINQLNENIESLKRQKKQVEHQLEEEKKANNDIHKAQTEQLEVSGGWGVFSCPPENVSFRLFQHLLGFSPKRSIPDNQHPHIGKGRLEDHPLPY</sequence>
<dbReference type="PANTHER" id="PTHR10881">
    <property type="entry name" value="GOLGIN SUBFAMILY A MEMBER-RELATED"/>
    <property type="match status" value="1"/>
</dbReference>
<organism evidence="2 3">
    <name type="scientific">Macaca fascicularis</name>
    <name type="common">Crab-eating macaque</name>
    <name type="synonym">Cynomolgus monkey</name>
    <dbReference type="NCBI Taxonomy" id="9541"/>
    <lineage>
        <taxon>Eukaryota</taxon>
        <taxon>Metazoa</taxon>
        <taxon>Chordata</taxon>
        <taxon>Craniata</taxon>
        <taxon>Vertebrata</taxon>
        <taxon>Euteleostomi</taxon>
        <taxon>Mammalia</taxon>
        <taxon>Eutheria</taxon>
        <taxon>Euarchontoglires</taxon>
        <taxon>Primates</taxon>
        <taxon>Haplorrhini</taxon>
        <taxon>Catarrhini</taxon>
        <taxon>Cercopithecidae</taxon>
        <taxon>Cercopithecinae</taxon>
        <taxon>Macaca</taxon>
    </lineage>
</organism>
<evidence type="ECO:0000313" key="2">
    <source>
        <dbReference type="Ensembl" id="ENSMFAP00000052299.1"/>
    </source>
</evidence>
<evidence type="ECO:0000256" key="1">
    <source>
        <dbReference type="SAM" id="MobiDB-lite"/>
    </source>
</evidence>